<dbReference type="PANTHER" id="PTHR23501:SF1">
    <property type="entry name" value="TRANSPORT PROTEIN HSRA-RELATED"/>
    <property type="match status" value="1"/>
</dbReference>
<feature type="transmembrane region" description="Helical" evidence="5">
    <location>
        <begin position="201"/>
        <end position="223"/>
    </location>
</feature>
<feature type="transmembrane region" description="Helical" evidence="5">
    <location>
        <begin position="84"/>
        <end position="103"/>
    </location>
</feature>
<evidence type="ECO:0000256" key="3">
    <source>
        <dbReference type="ARBA" id="ARBA00022989"/>
    </source>
</evidence>
<feature type="transmembrane region" description="Helical" evidence="5">
    <location>
        <begin position="433"/>
        <end position="457"/>
    </location>
</feature>
<dbReference type="InterPro" id="IPR020846">
    <property type="entry name" value="MFS_dom"/>
</dbReference>
<comment type="subcellular location">
    <subcellularLocation>
        <location evidence="1">Membrane</location>
        <topology evidence="1">Multi-pass membrane protein</topology>
    </subcellularLocation>
</comment>
<dbReference type="SUPFAM" id="SSF103473">
    <property type="entry name" value="MFS general substrate transporter"/>
    <property type="match status" value="1"/>
</dbReference>
<dbReference type="RefSeq" id="WP_345534573.1">
    <property type="nucleotide sequence ID" value="NZ_BAABLD010000017.1"/>
</dbReference>
<dbReference type="Pfam" id="PF07690">
    <property type="entry name" value="MFS_1"/>
    <property type="match status" value="2"/>
</dbReference>
<name>A0ABP9R4R7_9RHOO</name>
<dbReference type="PRINTS" id="PR01036">
    <property type="entry name" value="TCRTETB"/>
</dbReference>
<protein>
    <submittedName>
        <fullName evidence="7">MFS transporter</fullName>
    </submittedName>
</protein>
<feature type="transmembrane region" description="Helical" evidence="5">
    <location>
        <begin position="333"/>
        <end position="355"/>
    </location>
</feature>
<evidence type="ECO:0000256" key="5">
    <source>
        <dbReference type="SAM" id="Phobius"/>
    </source>
</evidence>
<dbReference type="InterPro" id="IPR011701">
    <property type="entry name" value="MFS"/>
</dbReference>
<organism evidence="7 8">
    <name type="scientific">Viridibacterium curvum</name>
    <dbReference type="NCBI Taxonomy" id="1101404"/>
    <lineage>
        <taxon>Bacteria</taxon>
        <taxon>Pseudomonadati</taxon>
        <taxon>Pseudomonadota</taxon>
        <taxon>Betaproteobacteria</taxon>
        <taxon>Rhodocyclales</taxon>
        <taxon>Rhodocyclaceae</taxon>
        <taxon>Viridibacterium</taxon>
    </lineage>
</organism>
<feature type="domain" description="Major facilitator superfamily (MFS) profile" evidence="6">
    <location>
        <begin position="18"/>
        <end position="464"/>
    </location>
</feature>
<keyword evidence="3 5" id="KW-1133">Transmembrane helix</keyword>
<dbReference type="Gene3D" id="1.20.1250.20">
    <property type="entry name" value="MFS general substrate transporter like domains"/>
    <property type="match status" value="1"/>
</dbReference>
<comment type="caution">
    <text evidence="7">The sequence shown here is derived from an EMBL/GenBank/DDBJ whole genome shotgun (WGS) entry which is preliminary data.</text>
</comment>
<dbReference type="InterPro" id="IPR036259">
    <property type="entry name" value="MFS_trans_sf"/>
</dbReference>
<feature type="transmembrane region" description="Helical" evidence="5">
    <location>
        <begin position="398"/>
        <end position="421"/>
    </location>
</feature>
<feature type="transmembrane region" description="Helical" evidence="5">
    <location>
        <begin position="109"/>
        <end position="130"/>
    </location>
</feature>
<evidence type="ECO:0000256" key="1">
    <source>
        <dbReference type="ARBA" id="ARBA00004141"/>
    </source>
</evidence>
<feature type="transmembrane region" description="Helical" evidence="5">
    <location>
        <begin position="170"/>
        <end position="189"/>
    </location>
</feature>
<feature type="transmembrane region" description="Helical" evidence="5">
    <location>
        <begin position="271"/>
        <end position="292"/>
    </location>
</feature>
<accession>A0ABP9R4R7</accession>
<keyword evidence="8" id="KW-1185">Reference proteome</keyword>
<dbReference type="Gene3D" id="1.20.1720.10">
    <property type="entry name" value="Multidrug resistance protein D"/>
    <property type="match status" value="1"/>
</dbReference>
<evidence type="ECO:0000313" key="7">
    <source>
        <dbReference type="EMBL" id="GAA5171724.1"/>
    </source>
</evidence>
<dbReference type="Proteomes" id="UP001500547">
    <property type="component" value="Unassembled WGS sequence"/>
</dbReference>
<feature type="transmembrane region" description="Helical" evidence="5">
    <location>
        <begin position="361"/>
        <end position="377"/>
    </location>
</feature>
<feature type="transmembrane region" description="Helical" evidence="5">
    <location>
        <begin position="298"/>
        <end position="321"/>
    </location>
</feature>
<gene>
    <name evidence="7" type="ORF">GCM10025770_36790</name>
</gene>
<evidence type="ECO:0000256" key="4">
    <source>
        <dbReference type="ARBA" id="ARBA00023136"/>
    </source>
</evidence>
<feature type="transmembrane region" description="Helical" evidence="5">
    <location>
        <begin position="142"/>
        <end position="164"/>
    </location>
</feature>
<evidence type="ECO:0000259" key="6">
    <source>
        <dbReference type="PROSITE" id="PS50850"/>
    </source>
</evidence>
<sequence length="472" mass="50414">MRERPLHFRLFGRLVPLLPVIVASALFMENMDSTVIATSLPVIAKDLMEDPVALKLALTSYLVSLAIFIPVSGWMADRFGSRSVFMWAMGVFMGGSMLCALSSTLGGFVAARFVQGMGGAMMVPVGRLVILRSTEKADLVRMMSYLTIPALLGPVVGPPLGGFISTYFHWRWIFFINVPICVLGLYMAWRHVPQVKEDSMPALDTTGFVLSAFGLALLMLGFATLGRHLVSTPTSVLCLLFGGATMALYLRHARRAATPLLTLSLFRIATFRASVAGGFMFRVGIGAIPFLLPLMMQLGFGLSPFESGLLTCATAMGAIFMKTTASSILQRWGFRRVVIANTVFVALSLGIIALFTANTPHLLMIVLLFAGGCLRSLQFTSLNALTYADVEPGQMSQATSLASVVQQLAAGMGVTIGAAALQGAQFLRGGHALAAIDFSLAFAAVALLSMTSILILMRLPKDAGSALSGARH</sequence>
<reference evidence="8" key="1">
    <citation type="journal article" date="2019" name="Int. J. Syst. Evol. Microbiol.">
        <title>The Global Catalogue of Microorganisms (GCM) 10K type strain sequencing project: providing services to taxonomists for standard genome sequencing and annotation.</title>
        <authorList>
            <consortium name="The Broad Institute Genomics Platform"/>
            <consortium name="The Broad Institute Genome Sequencing Center for Infectious Disease"/>
            <person name="Wu L."/>
            <person name="Ma J."/>
        </authorList>
    </citation>
    <scope>NUCLEOTIDE SEQUENCE [LARGE SCALE GENOMIC DNA]</scope>
    <source>
        <strain evidence="8">JCM 18715</strain>
    </source>
</reference>
<keyword evidence="4 5" id="KW-0472">Membrane</keyword>
<keyword evidence="2 5" id="KW-0812">Transmembrane</keyword>
<proteinExistence type="predicted"/>
<evidence type="ECO:0000256" key="2">
    <source>
        <dbReference type="ARBA" id="ARBA00022692"/>
    </source>
</evidence>
<feature type="transmembrane region" description="Helical" evidence="5">
    <location>
        <begin position="229"/>
        <end position="250"/>
    </location>
</feature>
<feature type="transmembrane region" description="Helical" evidence="5">
    <location>
        <begin position="53"/>
        <end position="72"/>
    </location>
</feature>
<dbReference type="PANTHER" id="PTHR23501">
    <property type="entry name" value="MAJOR FACILITATOR SUPERFAMILY"/>
    <property type="match status" value="1"/>
</dbReference>
<evidence type="ECO:0000313" key="8">
    <source>
        <dbReference type="Proteomes" id="UP001500547"/>
    </source>
</evidence>
<dbReference type="EMBL" id="BAABLD010000017">
    <property type="protein sequence ID" value="GAA5171724.1"/>
    <property type="molecule type" value="Genomic_DNA"/>
</dbReference>
<dbReference type="PROSITE" id="PS50850">
    <property type="entry name" value="MFS"/>
    <property type="match status" value="1"/>
</dbReference>